<dbReference type="Proteomes" id="UP000233293">
    <property type="component" value="Unassembled WGS sequence"/>
</dbReference>
<gene>
    <name evidence="2" type="ORF">CWS72_25850</name>
</gene>
<sequence length="91" mass="9696">MIETGAGGREIGVIGHRPALVGGAAQAKGGKVGKRAQMDQTGIDAHQRRRRRQGGVFRPQRTRIDVDAVLMPRHECPPVGAGLKVSGAHRQ</sequence>
<feature type="region of interest" description="Disordered" evidence="1">
    <location>
        <begin position="24"/>
        <end position="60"/>
    </location>
</feature>
<accession>A0A2N3PML0</accession>
<comment type="caution">
    <text evidence="2">The sequence shown here is derived from an EMBL/GenBank/DDBJ whole genome shotgun (WGS) entry which is preliminary data.</text>
</comment>
<keyword evidence="3" id="KW-1185">Reference proteome</keyword>
<proteinExistence type="predicted"/>
<protein>
    <submittedName>
        <fullName evidence="2">Uncharacterized protein</fullName>
    </submittedName>
</protein>
<dbReference type="AlphaFoldDB" id="A0A2N3PML0"/>
<evidence type="ECO:0000256" key="1">
    <source>
        <dbReference type="SAM" id="MobiDB-lite"/>
    </source>
</evidence>
<reference evidence="3" key="1">
    <citation type="submission" date="2017-12" db="EMBL/GenBank/DDBJ databases">
        <title>Draft genome sequence of Telmatospirillum siberiense 26-4b1T, an acidotolerant peatland alphaproteobacterium potentially involved in sulfur cycling.</title>
        <authorList>
            <person name="Hausmann B."/>
            <person name="Pjevac P."/>
            <person name="Schreck K."/>
            <person name="Herbold C.W."/>
            <person name="Daims H."/>
            <person name="Wagner M."/>
            <person name="Pester M."/>
            <person name="Loy A."/>
        </authorList>
    </citation>
    <scope>NUCLEOTIDE SEQUENCE [LARGE SCALE GENOMIC DNA]</scope>
    <source>
        <strain evidence="3">26-4b1</strain>
    </source>
</reference>
<dbReference type="EMBL" id="PIUM01000049">
    <property type="protein sequence ID" value="PKU21635.1"/>
    <property type="molecule type" value="Genomic_DNA"/>
</dbReference>
<evidence type="ECO:0000313" key="3">
    <source>
        <dbReference type="Proteomes" id="UP000233293"/>
    </source>
</evidence>
<evidence type="ECO:0000313" key="2">
    <source>
        <dbReference type="EMBL" id="PKU21635.1"/>
    </source>
</evidence>
<name>A0A2N3PML0_9PROT</name>
<organism evidence="2 3">
    <name type="scientific">Telmatospirillum siberiense</name>
    <dbReference type="NCBI Taxonomy" id="382514"/>
    <lineage>
        <taxon>Bacteria</taxon>
        <taxon>Pseudomonadati</taxon>
        <taxon>Pseudomonadota</taxon>
        <taxon>Alphaproteobacteria</taxon>
        <taxon>Rhodospirillales</taxon>
        <taxon>Rhodospirillaceae</taxon>
        <taxon>Telmatospirillum</taxon>
    </lineage>
</organism>